<keyword evidence="4" id="KW-0963">Cytoplasm</keyword>
<dbReference type="NCBIfam" id="TIGR00150">
    <property type="entry name" value="T6A_YjeE"/>
    <property type="match status" value="1"/>
</dbReference>
<dbReference type="GO" id="GO:0005524">
    <property type="term" value="F:ATP binding"/>
    <property type="evidence" value="ECO:0007669"/>
    <property type="project" value="UniProtKB-KW"/>
</dbReference>
<sequence>MVNSYQFTANNVSETRQLASKLANYLKPGNVLTLEGGLGAGKTAFTQGLAIGLGITQIVNSPTFTIIKEYHGKYPLYHMDVYRLEDGYDDIGFEDYFYGDGITVIEWASIIKDILPKQYLNIRIEKSDDNKRRIFFEPNGDEYIQICEEFMANEYFGD</sequence>
<keyword evidence="8" id="KW-0067">ATP-binding</keyword>
<accession>A0A1D2YX67</accession>
<dbReference type="OrthoDB" id="9815896at2"/>
<gene>
    <name evidence="11" type="ORF">BHF71_05630</name>
</gene>
<dbReference type="SUPFAM" id="SSF52540">
    <property type="entry name" value="P-loop containing nucleoside triphosphate hydrolases"/>
    <property type="match status" value="1"/>
</dbReference>
<dbReference type="RefSeq" id="WP_069655893.1">
    <property type="nucleotide sequence ID" value="NZ_MIJF01000004.1"/>
</dbReference>
<comment type="caution">
    <text evidence="11">The sequence shown here is derived from an EMBL/GenBank/DDBJ whole genome shotgun (WGS) entry which is preliminary data.</text>
</comment>
<dbReference type="Proteomes" id="UP000243739">
    <property type="component" value="Unassembled WGS sequence"/>
</dbReference>
<proteinExistence type="inferred from homology"/>
<reference evidence="11 12" key="1">
    <citation type="submission" date="2016-09" db="EMBL/GenBank/DDBJ databases">
        <title>Draft genome sequence for the type strain of Vulcanibacillus modesticaldus BR, a strictly anaerobic, moderately thermophilic, and nitrate-reducing bacterium from deep sea-hydrothermal vents of the Mid-Atlantic Ridge.</title>
        <authorList>
            <person name="Abin C.A."/>
            <person name="Hollibaugh J.T."/>
        </authorList>
    </citation>
    <scope>NUCLEOTIDE SEQUENCE [LARGE SCALE GENOMIC DNA]</scope>
    <source>
        <strain evidence="11 12">BR</strain>
    </source>
</reference>
<organism evidence="11 12">
    <name type="scientific">Vulcanibacillus modesticaldus</name>
    <dbReference type="NCBI Taxonomy" id="337097"/>
    <lineage>
        <taxon>Bacteria</taxon>
        <taxon>Bacillati</taxon>
        <taxon>Bacillota</taxon>
        <taxon>Bacilli</taxon>
        <taxon>Bacillales</taxon>
        <taxon>Bacillaceae</taxon>
        <taxon>Vulcanibacillus</taxon>
    </lineage>
</organism>
<dbReference type="FunFam" id="3.40.50.300:FF:000777">
    <property type="entry name" value="tRNA (N6-adenosine(37)-N6)-threonylcarbamoyltransferase complex ATPase TsaE"/>
    <property type="match status" value="1"/>
</dbReference>
<evidence type="ECO:0000256" key="10">
    <source>
        <dbReference type="ARBA" id="ARBA00032441"/>
    </source>
</evidence>
<dbReference type="Gene3D" id="3.40.50.300">
    <property type="entry name" value="P-loop containing nucleotide triphosphate hydrolases"/>
    <property type="match status" value="1"/>
</dbReference>
<comment type="similarity">
    <text evidence="2">Belongs to the TsaE family.</text>
</comment>
<dbReference type="InterPro" id="IPR027417">
    <property type="entry name" value="P-loop_NTPase"/>
</dbReference>
<dbReference type="PANTHER" id="PTHR33540:SF2">
    <property type="entry name" value="TRNA THREONYLCARBAMOYLADENOSINE BIOSYNTHESIS PROTEIN TSAE"/>
    <property type="match status" value="1"/>
</dbReference>
<evidence type="ECO:0000256" key="6">
    <source>
        <dbReference type="ARBA" id="ARBA00022723"/>
    </source>
</evidence>
<evidence type="ECO:0000256" key="2">
    <source>
        <dbReference type="ARBA" id="ARBA00007599"/>
    </source>
</evidence>
<comment type="subcellular location">
    <subcellularLocation>
        <location evidence="1">Cytoplasm</location>
    </subcellularLocation>
</comment>
<dbReference type="PANTHER" id="PTHR33540">
    <property type="entry name" value="TRNA THREONYLCARBAMOYLADENOSINE BIOSYNTHESIS PROTEIN TSAE"/>
    <property type="match status" value="1"/>
</dbReference>
<dbReference type="GO" id="GO:0002949">
    <property type="term" value="P:tRNA threonylcarbamoyladenosine modification"/>
    <property type="evidence" value="ECO:0007669"/>
    <property type="project" value="InterPro"/>
</dbReference>
<evidence type="ECO:0000313" key="12">
    <source>
        <dbReference type="Proteomes" id="UP000243739"/>
    </source>
</evidence>
<evidence type="ECO:0000313" key="11">
    <source>
        <dbReference type="EMBL" id="OEG00256.1"/>
    </source>
</evidence>
<evidence type="ECO:0000256" key="9">
    <source>
        <dbReference type="ARBA" id="ARBA00022842"/>
    </source>
</evidence>
<dbReference type="InterPro" id="IPR003442">
    <property type="entry name" value="T6A_TsaE"/>
</dbReference>
<dbReference type="STRING" id="337097.BHF71_05630"/>
<dbReference type="EMBL" id="MIJF01000004">
    <property type="protein sequence ID" value="OEG00256.1"/>
    <property type="molecule type" value="Genomic_DNA"/>
</dbReference>
<evidence type="ECO:0000256" key="8">
    <source>
        <dbReference type="ARBA" id="ARBA00022840"/>
    </source>
</evidence>
<keyword evidence="11" id="KW-0808">Transferase</keyword>
<keyword evidence="9" id="KW-0460">Magnesium</keyword>
<keyword evidence="6" id="KW-0479">Metal-binding</keyword>
<name>A0A1D2YX67_9BACI</name>
<protein>
    <recommendedName>
        <fullName evidence="3">tRNA threonylcarbamoyladenosine biosynthesis protein TsaE</fullName>
    </recommendedName>
    <alternativeName>
        <fullName evidence="10">t(6)A37 threonylcarbamoyladenosine biosynthesis protein TsaE</fullName>
    </alternativeName>
</protein>
<keyword evidence="12" id="KW-1185">Reference proteome</keyword>
<dbReference type="GO" id="GO:0005737">
    <property type="term" value="C:cytoplasm"/>
    <property type="evidence" value="ECO:0007669"/>
    <property type="project" value="UniProtKB-SubCell"/>
</dbReference>
<dbReference type="GO" id="GO:0046872">
    <property type="term" value="F:metal ion binding"/>
    <property type="evidence" value="ECO:0007669"/>
    <property type="project" value="UniProtKB-KW"/>
</dbReference>
<evidence type="ECO:0000256" key="4">
    <source>
        <dbReference type="ARBA" id="ARBA00022490"/>
    </source>
</evidence>
<evidence type="ECO:0000256" key="7">
    <source>
        <dbReference type="ARBA" id="ARBA00022741"/>
    </source>
</evidence>
<keyword evidence="7" id="KW-0547">Nucleotide-binding</keyword>
<evidence type="ECO:0000256" key="1">
    <source>
        <dbReference type="ARBA" id="ARBA00004496"/>
    </source>
</evidence>
<dbReference type="GO" id="GO:0016740">
    <property type="term" value="F:transferase activity"/>
    <property type="evidence" value="ECO:0007669"/>
    <property type="project" value="UniProtKB-KW"/>
</dbReference>
<dbReference type="AlphaFoldDB" id="A0A1D2YX67"/>
<keyword evidence="5" id="KW-0819">tRNA processing</keyword>
<evidence type="ECO:0000256" key="3">
    <source>
        <dbReference type="ARBA" id="ARBA00019010"/>
    </source>
</evidence>
<evidence type="ECO:0000256" key="5">
    <source>
        <dbReference type="ARBA" id="ARBA00022694"/>
    </source>
</evidence>
<dbReference type="Pfam" id="PF02367">
    <property type="entry name" value="TsaE"/>
    <property type="match status" value="1"/>
</dbReference>